<accession>A0A2K3MF26</accession>
<dbReference type="EMBL" id="ASHM01059595">
    <property type="protein sequence ID" value="PNX89376.1"/>
    <property type="molecule type" value="Genomic_DNA"/>
</dbReference>
<name>A0A2K3MF26_TRIPR</name>
<reference evidence="1 2" key="1">
    <citation type="journal article" date="2014" name="Am. J. Bot.">
        <title>Genome assembly and annotation for red clover (Trifolium pratense; Fabaceae).</title>
        <authorList>
            <person name="Istvanek J."/>
            <person name="Jaros M."/>
            <person name="Krenek A."/>
            <person name="Repkova J."/>
        </authorList>
    </citation>
    <scope>NUCLEOTIDE SEQUENCE [LARGE SCALE GENOMIC DNA]</scope>
    <source>
        <strain evidence="2">cv. Tatra</strain>
        <tissue evidence="1">Young leaves</tissue>
    </source>
</reference>
<comment type="caution">
    <text evidence="1">The sequence shown here is derived from an EMBL/GenBank/DDBJ whole genome shotgun (WGS) entry which is preliminary data.</text>
</comment>
<organism evidence="1 2">
    <name type="scientific">Trifolium pratense</name>
    <name type="common">Red clover</name>
    <dbReference type="NCBI Taxonomy" id="57577"/>
    <lineage>
        <taxon>Eukaryota</taxon>
        <taxon>Viridiplantae</taxon>
        <taxon>Streptophyta</taxon>
        <taxon>Embryophyta</taxon>
        <taxon>Tracheophyta</taxon>
        <taxon>Spermatophyta</taxon>
        <taxon>Magnoliopsida</taxon>
        <taxon>eudicotyledons</taxon>
        <taxon>Gunneridae</taxon>
        <taxon>Pentapetalae</taxon>
        <taxon>rosids</taxon>
        <taxon>fabids</taxon>
        <taxon>Fabales</taxon>
        <taxon>Fabaceae</taxon>
        <taxon>Papilionoideae</taxon>
        <taxon>50 kb inversion clade</taxon>
        <taxon>NPAAA clade</taxon>
        <taxon>Hologalegina</taxon>
        <taxon>IRL clade</taxon>
        <taxon>Trifolieae</taxon>
        <taxon>Trifolium</taxon>
    </lineage>
</organism>
<reference evidence="1 2" key="2">
    <citation type="journal article" date="2017" name="Front. Plant Sci.">
        <title>Gene Classification and Mining of Molecular Markers Useful in Red Clover (Trifolium pratense) Breeding.</title>
        <authorList>
            <person name="Istvanek J."/>
            <person name="Dluhosova J."/>
            <person name="Dluhos P."/>
            <person name="Patkova L."/>
            <person name="Nedelnik J."/>
            <person name="Repkova J."/>
        </authorList>
    </citation>
    <scope>NUCLEOTIDE SEQUENCE [LARGE SCALE GENOMIC DNA]</scope>
    <source>
        <strain evidence="2">cv. Tatra</strain>
        <tissue evidence="1">Young leaves</tissue>
    </source>
</reference>
<sequence>MYNPLRESAARPTVNHLLNGLPAGHQSVLINNLKCLSLIFDL</sequence>
<dbReference type="Proteomes" id="UP000236291">
    <property type="component" value="Unassembled WGS sequence"/>
</dbReference>
<evidence type="ECO:0000313" key="2">
    <source>
        <dbReference type="Proteomes" id="UP000236291"/>
    </source>
</evidence>
<evidence type="ECO:0000313" key="1">
    <source>
        <dbReference type="EMBL" id="PNX89376.1"/>
    </source>
</evidence>
<gene>
    <name evidence="1" type="ORF">L195_g045495</name>
</gene>
<dbReference type="AlphaFoldDB" id="A0A2K3MF26"/>
<protein>
    <submittedName>
        <fullName evidence="1">Uncharacterized protein</fullName>
    </submittedName>
</protein>
<proteinExistence type="predicted"/>